<dbReference type="SUPFAM" id="SSF50998">
    <property type="entry name" value="Quinoprotein alcohol dehydrogenase-like"/>
    <property type="match status" value="1"/>
</dbReference>
<dbReference type="InParanoid" id="A0A1Y5SBD1"/>
<reference evidence="1 2" key="1">
    <citation type="submission" date="2017-03" db="EMBL/GenBank/DDBJ databases">
        <authorList>
            <person name="Afonso C.L."/>
            <person name="Miller P.J."/>
            <person name="Scott M.A."/>
            <person name="Spackman E."/>
            <person name="Goraichik I."/>
            <person name="Dimitrov K.M."/>
            <person name="Suarez D.L."/>
            <person name="Swayne D.E."/>
        </authorList>
    </citation>
    <scope>NUCLEOTIDE SEQUENCE [LARGE SCALE GENOMIC DNA]</scope>
    <source>
        <strain evidence="1 2">CECT 7691</strain>
    </source>
</reference>
<organism evidence="1 2">
    <name type="scientific">Oceanibacterium hippocampi</name>
    <dbReference type="NCBI Taxonomy" id="745714"/>
    <lineage>
        <taxon>Bacteria</taxon>
        <taxon>Pseudomonadati</taxon>
        <taxon>Pseudomonadota</taxon>
        <taxon>Alphaproteobacteria</taxon>
        <taxon>Sneathiellales</taxon>
        <taxon>Sneathiellaceae</taxon>
        <taxon>Oceanibacterium</taxon>
    </lineage>
</organism>
<sequence length="493" mass="55590">MQRKLGLGLAILVVAGLALFAGLRLFPTGPAERDLFTYEVMLDLGRDVGQPLGSVFELRQDGRTIAGAGFGDGFSTFMRENNRVLSLFVSPEPGAASGPAELEDLGKPFEPAMARTMHIDNRILTIMKPWRDSELLAYDESAGAWQPEGQSDRQQYVGVVDNKHIEFFSNSIEYDGETIFRANCEKCRMTSIYHDGVLYSAIYQKDEETRILTCPWTPGETAGECRESRLAAEERFVYSIFPYRDHVLLATTRGNVFRLDGDGLEQILDGRVFARSWQPYTMMQWHDRLLIGAYPTGTLYVYDGERITPFEPPVPKQEGASERKREAQTLTLYEGAILVGVWPWGEVWRHDGEEAEGGWSLVARAFSEPEISDEETPYYKVAKRNGWGQRIVSLTPADDSLYIATSNKTSELNRSPGDEIAAQYGRIWRMRGSQVSCQIEWRERTTLRFEISDSLRIFQDGRLLCEGRAARRVPVDAELGVGDGVYGPLFRGR</sequence>
<proteinExistence type="predicted"/>
<gene>
    <name evidence="1" type="ORF">OCH7691_01332</name>
</gene>
<name>A0A1Y5SBD1_9PROT</name>
<accession>A0A1Y5SBD1</accession>
<dbReference type="RefSeq" id="WP_085882559.1">
    <property type="nucleotide sequence ID" value="NZ_FWFR01000001.1"/>
</dbReference>
<dbReference type="AlphaFoldDB" id="A0A1Y5SBD1"/>
<dbReference type="EMBL" id="FWFR01000001">
    <property type="protein sequence ID" value="SLN34146.1"/>
    <property type="molecule type" value="Genomic_DNA"/>
</dbReference>
<evidence type="ECO:0000313" key="1">
    <source>
        <dbReference type="EMBL" id="SLN34146.1"/>
    </source>
</evidence>
<protein>
    <submittedName>
        <fullName evidence="1">Uncharacterized protein</fullName>
    </submittedName>
</protein>
<dbReference type="OrthoDB" id="258852at2"/>
<evidence type="ECO:0000313" key="2">
    <source>
        <dbReference type="Proteomes" id="UP000193200"/>
    </source>
</evidence>
<keyword evidence="2" id="KW-1185">Reference proteome</keyword>
<dbReference type="InterPro" id="IPR011047">
    <property type="entry name" value="Quinoprotein_ADH-like_sf"/>
</dbReference>
<dbReference type="Proteomes" id="UP000193200">
    <property type="component" value="Unassembled WGS sequence"/>
</dbReference>